<evidence type="ECO:0000259" key="2">
    <source>
        <dbReference type="Pfam" id="PF14574"/>
    </source>
</evidence>
<dbReference type="EMBL" id="FMUR01000014">
    <property type="protein sequence ID" value="SCY37052.1"/>
    <property type="molecule type" value="Genomic_DNA"/>
</dbReference>
<keyword evidence="5" id="KW-1185">Reference proteome</keyword>
<dbReference type="Gene3D" id="3.10.20.30">
    <property type="match status" value="1"/>
</dbReference>
<dbReference type="InterPro" id="IPR042259">
    <property type="entry name" value="Raco-like_middle_sf"/>
</dbReference>
<dbReference type="SUPFAM" id="SSF54292">
    <property type="entry name" value="2Fe-2S ferredoxin-like"/>
    <property type="match status" value="1"/>
</dbReference>
<evidence type="ECO:0000313" key="5">
    <source>
        <dbReference type="Proteomes" id="UP000183047"/>
    </source>
</evidence>
<sequence length="519" mass="55527">MKKIRIGIEYKNNNVTLETLKGKQLKGLLADAGFEASYPCGGVGRCGKCKVRFTEGAPYPNTLDKSFLSEKEIAQGVRLLCRCSLETDCKVCIDGVESSEEDIVAETAKSSFSEKKYDRYGIAVDIGTTTIAAALVGVSLDGEKEIIDTAGGINHQRRVGADVISRIAYASGLGSVGNKEKLDELRELVLDDISALIEKLGKRASGDLAAIVVTGNTTMLHIFRGLDIEGLGKYPYKPVDNCVYETEMFGTKLVTMPGISAFVGADIVSGIYYSDIINKKNRKELLLDLGTNGEMAFFDGKNLKVTSTAAGPVFEGGGISCGTASVPGAICRVYIDGSRDNGFFTKISTIGGRAPIGLCGTGIMEAVSELVRNGIADKSGLLADEFFDEGFALTDDAELTVTQQDIRMIQLAKGAVYTGLKELVGDDAPDKVYVAGGFGTNLNYDRIRYIRLFPDSFAGKAESIGNSALKGAVKLLSEIITGRKEEALSNLNKISECATEVVLANKEDFDDSFVDAMNF</sequence>
<reference evidence="5" key="1">
    <citation type="submission" date="2016-10" db="EMBL/GenBank/DDBJ databases">
        <authorList>
            <person name="Varghese N."/>
            <person name="Submissions S."/>
        </authorList>
    </citation>
    <scope>NUCLEOTIDE SEQUENCE [LARGE SCALE GENOMIC DNA]</scope>
    <source>
        <strain evidence="5">XBD2006</strain>
    </source>
</reference>
<feature type="domain" description="2Fe-2S ferredoxin-type" evidence="1">
    <location>
        <begin position="14"/>
        <end position="84"/>
    </location>
</feature>
<dbReference type="Pfam" id="PF17651">
    <property type="entry name" value="Raco_middle"/>
    <property type="match status" value="1"/>
</dbReference>
<protein>
    <submittedName>
        <fullName evidence="4">2Fe-2S iron-sulfur cluster binding domain-containing protein</fullName>
    </submittedName>
</protein>
<evidence type="ECO:0000259" key="3">
    <source>
        <dbReference type="Pfam" id="PF17651"/>
    </source>
</evidence>
<dbReference type="InterPro" id="IPR012675">
    <property type="entry name" value="Beta-grasp_dom_sf"/>
</dbReference>
<evidence type="ECO:0000313" key="4">
    <source>
        <dbReference type="EMBL" id="SCY37052.1"/>
    </source>
</evidence>
<name>A0A1G5FCR0_9FIRM</name>
<feature type="domain" description="RACo C-terminal" evidence="2">
    <location>
        <begin position="284"/>
        <end position="518"/>
    </location>
</feature>
<dbReference type="InterPro" id="IPR041414">
    <property type="entry name" value="Raco-like_middle"/>
</dbReference>
<dbReference type="InterPro" id="IPR001041">
    <property type="entry name" value="2Fe-2S_ferredoxin-type"/>
</dbReference>
<dbReference type="InterPro" id="IPR036010">
    <property type="entry name" value="2Fe-2S_ferredoxin-like_sf"/>
</dbReference>
<dbReference type="InterPro" id="IPR052911">
    <property type="entry name" value="Corrinoid_activation_enz"/>
</dbReference>
<dbReference type="GO" id="GO:0051536">
    <property type="term" value="F:iron-sulfur cluster binding"/>
    <property type="evidence" value="ECO:0007669"/>
    <property type="project" value="InterPro"/>
</dbReference>
<dbReference type="Pfam" id="PF14574">
    <property type="entry name" value="RACo_C_ter"/>
    <property type="match status" value="1"/>
</dbReference>
<organism evidence="4 5">
    <name type="scientific">Butyrivibrio hungatei</name>
    <dbReference type="NCBI Taxonomy" id="185008"/>
    <lineage>
        <taxon>Bacteria</taxon>
        <taxon>Bacillati</taxon>
        <taxon>Bacillota</taxon>
        <taxon>Clostridia</taxon>
        <taxon>Lachnospirales</taxon>
        <taxon>Lachnospiraceae</taxon>
        <taxon>Butyrivibrio</taxon>
    </lineage>
</organism>
<dbReference type="Pfam" id="PF00111">
    <property type="entry name" value="Fer2"/>
    <property type="match status" value="1"/>
</dbReference>
<dbReference type="Gene3D" id="3.30.420.480">
    <property type="entry name" value="Domain of unknown function (DUF4445)"/>
    <property type="match status" value="1"/>
</dbReference>
<evidence type="ECO:0000259" key="1">
    <source>
        <dbReference type="Pfam" id="PF00111"/>
    </source>
</evidence>
<dbReference type="CDD" id="cd00207">
    <property type="entry name" value="fer2"/>
    <property type="match status" value="1"/>
</dbReference>
<dbReference type="PANTHER" id="PTHR42895">
    <property type="entry name" value="IRON-SULFUR CLUSTER-BINDING PROTEIN-RELATED"/>
    <property type="match status" value="1"/>
</dbReference>
<dbReference type="PANTHER" id="PTHR42895:SF2">
    <property type="entry name" value="IRON-SULFUR CLUSTER PROTEIN"/>
    <property type="match status" value="1"/>
</dbReference>
<accession>A0A1G5FCR0</accession>
<dbReference type="Proteomes" id="UP000183047">
    <property type="component" value="Unassembled WGS sequence"/>
</dbReference>
<proteinExistence type="predicted"/>
<dbReference type="AlphaFoldDB" id="A0A1G5FCR0"/>
<dbReference type="InterPro" id="IPR027980">
    <property type="entry name" value="RACo_C"/>
</dbReference>
<gene>
    <name evidence="4" type="ORF">SAMN02910451_02364</name>
</gene>
<feature type="domain" description="RACo-like middle region" evidence="3">
    <location>
        <begin position="120"/>
        <end position="276"/>
    </location>
</feature>
<dbReference type="RefSeq" id="WP_074462834.1">
    <property type="nucleotide sequence ID" value="NZ_FMUR01000014.1"/>
</dbReference>